<evidence type="ECO:0000313" key="3">
    <source>
        <dbReference type="EMBL" id="MVT10046.1"/>
    </source>
</evidence>
<gene>
    <name evidence="3" type="ORF">GO493_17375</name>
</gene>
<dbReference type="InterPro" id="IPR024289">
    <property type="entry name" value="DUF3828"/>
</dbReference>
<sequence>MKSQFLASCFAIILAFSGSYCQGQSKAANDSAAIMLKQFYTSYITGSEESLSEKELNLIRKQYCTPKILNRIAKDEELDSDPFVNAQDTNMDWLRTLVISKDPQKANVYIVSYLDTYSQKRTIIKLLVVKKGQAYKIDDILTY</sequence>
<protein>
    <submittedName>
        <fullName evidence="3">DUF3828 domain-containing protein</fullName>
    </submittedName>
</protein>
<organism evidence="3 4">
    <name type="scientific">Chitinophaga tropicalis</name>
    <dbReference type="NCBI Taxonomy" id="2683588"/>
    <lineage>
        <taxon>Bacteria</taxon>
        <taxon>Pseudomonadati</taxon>
        <taxon>Bacteroidota</taxon>
        <taxon>Chitinophagia</taxon>
        <taxon>Chitinophagales</taxon>
        <taxon>Chitinophagaceae</taxon>
        <taxon>Chitinophaga</taxon>
    </lineage>
</organism>
<evidence type="ECO:0000313" key="4">
    <source>
        <dbReference type="Proteomes" id="UP000461730"/>
    </source>
</evidence>
<keyword evidence="1" id="KW-0732">Signal</keyword>
<evidence type="ECO:0000256" key="1">
    <source>
        <dbReference type="SAM" id="SignalP"/>
    </source>
</evidence>
<dbReference type="Pfam" id="PF12883">
    <property type="entry name" value="DUF3828"/>
    <property type="match status" value="1"/>
</dbReference>
<accession>A0A7K1U6X9</accession>
<feature type="domain" description="DUF3828" evidence="2">
    <location>
        <begin position="36"/>
        <end position="140"/>
    </location>
</feature>
<dbReference type="AlphaFoldDB" id="A0A7K1U6X9"/>
<feature type="chain" id="PRO_5029651156" evidence="1">
    <location>
        <begin position="22"/>
        <end position="143"/>
    </location>
</feature>
<name>A0A7K1U6X9_9BACT</name>
<dbReference type="EMBL" id="WRXN01000007">
    <property type="protein sequence ID" value="MVT10046.1"/>
    <property type="molecule type" value="Genomic_DNA"/>
</dbReference>
<proteinExistence type="predicted"/>
<reference evidence="3 4" key="1">
    <citation type="submission" date="2019-12" db="EMBL/GenBank/DDBJ databases">
        <title>Chitinophaga sp. strain ysch24 (GDMCC 1.1355), whole genome shotgun sequence.</title>
        <authorList>
            <person name="Zhang X."/>
        </authorList>
    </citation>
    <scope>NUCLEOTIDE SEQUENCE [LARGE SCALE GENOMIC DNA]</scope>
    <source>
        <strain evidence="4">ysch24</strain>
    </source>
</reference>
<feature type="signal peptide" evidence="1">
    <location>
        <begin position="1"/>
        <end position="21"/>
    </location>
</feature>
<dbReference type="Proteomes" id="UP000461730">
    <property type="component" value="Unassembled WGS sequence"/>
</dbReference>
<keyword evidence="4" id="KW-1185">Reference proteome</keyword>
<dbReference type="RefSeq" id="WP_157307489.1">
    <property type="nucleotide sequence ID" value="NZ_WRXN01000007.1"/>
</dbReference>
<comment type="caution">
    <text evidence="3">The sequence shown here is derived from an EMBL/GenBank/DDBJ whole genome shotgun (WGS) entry which is preliminary data.</text>
</comment>
<dbReference type="Gene3D" id="3.10.450.50">
    <property type="match status" value="1"/>
</dbReference>
<evidence type="ECO:0000259" key="2">
    <source>
        <dbReference type="Pfam" id="PF12883"/>
    </source>
</evidence>